<feature type="transmembrane region" description="Helical" evidence="1">
    <location>
        <begin position="172"/>
        <end position="196"/>
    </location>
</feature>
<protein>
    <submittedName>
        <fullName evidence="3">CPBP family intramembrane metalloprotease</fullName>
    </submittedName>
</protein>
<dbReference type="RefSeq" id="WP_107545122.1">
    <property type="nucleotide sequence ID" value="NZ_PZFQ01000026.1"/>
</dbReference>
<feature type="transmembrane region" description="Helical" evidence="1">
    <location>
        <begin position="116"/>
        <end position="135"/>
    </location>
</feature>
<gene>
    <name evidence="3" type="ORF">BU058_08640</name>
</gene>
<dbReference type="PANTHER" id="PTHR39430">
    <property type="entry name" value="MEMBRANE-ASSOCIATED PROTEASE-RELATED"/>
    <property type="match status" value="1"/>
</dbReference>
<keyword evidence="1" id="KW-1133">Transmembrane helix</keyword>
<dbReference type="PANTHER" id="PTHR39430:SF1">
    <property type="entry name" value="PROTEASE"/>
    <property type="match status" value="1"/>
</dbReference>
<dbReference type="Proteomes" id="UP000241960">
    <property type="component" value="Unassembled WGS sequence"/>
</dbReference>
<dbReference type="EMBL" id="PZFQ01000026">
    <property type="protein sequence ID" value="PTI75169.1"/>
    <property type="molecule type" value="Genomic_DNA"/>
</dbReference>
<feature type="domain" description="CAAX prenyl protease 2/Lysostaphin resistance protein A-like" evidence="2">
    <location>
        <begin position="115"/>
        <end position="211"/>
    </location>
</feature>
<reference evidence="3 4" key="1">
    <citation type="journal article" date="2016" name="Front. Microbiol.">
        <title>Comprehensive Phylogenetic Analysis of Bovine Non-aureus Staphylococci Species Based on Whole-Genome Sequencing.</title>
        <authorList>
            <person name="Naushad S."/>
            <person name="Barkema H.W."/>
            <person name="Luby C."/>
            <person name="Condas L.A."/>
            <person name="Nobrega D.B."/>
            <person name="Carson D.A."/>
            <person name="De Buck J."/>
        </authorList>
    </citation>
    <scope>NUCLEOTIDE SEQUENCE [LARGE SCALE GENOMIC DNA]</scope>
    <source>
        <strain evidence="3 4">SNUC 1231</strain>
    </source>
</reference>
<proteinExistence type="predicted"/>
<evidence type="ECO:0000256" key="1">
    <source>
        <dbReference type="SAM" id="Phobius"/>
    </source>
</evidence>
<keyword evidence="3" id="KW-0378">Hydrolase</keyword>
<dbReference type="AlphaFoldDB" id="A0A9Q6MUV2"/>
<name>A0A9Q6MUV2_9STAP</name>
<feature type="transmembrane region" description="Helical" evidence="1">
    <location>
        <begin position="38"/>
        <end position="56"/>
    </location>
</feature>
<evidence type="ECO:0000313" key="3">
    <source>
        <dbReference type="EMBL" id="PTI75169.1"/>
    </source>
</evidence>
<keyword evidence="3" id="KW-0645">Protease</keyword>
<dbReference type="InterPro" id="IPR003675">
    <property type="entry name" value="Rce1/LyrA-like_dom"/>
</dbReference>
<dbReference type="Pfam" id="PF02517">
    <property type="entry name" value="Rce1-like"/>
    <property type="match status" value="1"/>
</dbReference>
<sequence length="271" mass="30717">MKYLKIIGMFMLSLVIMGIAQGIAQLFDSLIPFLRDTIFFAFMYVIFAYIAVKFVVTRVLSGVLESYHITLPRFNKIYVILGFMLPIVVYSTYVIFVPGEFLIQKLEFSQDYLRNIFWAIFVNGFAAAIVEEMVCRGLLMGYVEKKTNIYIAVFSSALFFALIHLFNGGLNTISFCMLLISGTLVGLMFGMATYIFNTIWASITLHFLWNISQLLFISGKASNDQPFQYILHNQSILLTGGEFGIDSSIISTVGYSIVILILLIIHRRKAI</sequence>
<dbReference type="GO" id="GO:0008237">
    <property type="term" value="F:metallopeptidase activity"/>
    <property type="evidence" value="ECO:0007669"/>
    <property type="project" value="UniProtKB-KW"/>
</dbReference>
<keyword evidence="3" id="KW-0482">Metalloprotease</keyword>
<evidence type="ECO:0000259" key="2">
    <source>
        <dbReference type="Pfam" id="PF02517"/>
    </source>
</evidence>
<keyword evidence="1" id="KW-0472">Membrane</keyword>
<accession>A0A9Q6MUV2</accession>
<organism evidence="3 4">
    <name type="scientific">Staphylococcus succinus</name>
    <dbReference type="NCBI Taxonomy" id="61015"/>
    <lineage>
        <taxon>Bacteria</taxon>
        <taxon>Bacillati</taxon>
        <taxon>Bacillota</taxon>
        <taxon>Bacilli</taxon>
        <taxon>Bacillales</taxon>
        <taxon>Staphylococcaceae</taxon>
        <taxon>Staphylococcus</taxon>
    </lineage>
</organism>
<keyword evidence="1" id="KW-0812">Transmembrane</keyword>
<dbReference type="GO" id="GO:0004175">
    <property type="term" value="F:endopeptidase activity"/>
    <property type="evidence" value="ECO:0007669"/>
    <property type="project" value="UniProtKB-ARBA"/>
</dbReference>
<feature type="transmembrane region" description="Helical" evidence="1">
    <location>
        <begin position="243"/>
        <end position="265"/>
    </location>
</feature>
<feature type="transmembrane region" description="Helical" evidence="1">
    <location>
        <begin position="147"/>
        <end position="166"/>
    </location>
</feature>
<dbReference type="GO" id="GO:0080120">
    <property type="term" value="P:CAAX-box protein maturation"/>
    <property type="evidence" value="ECO:0007669"/>
    <property type="project" value="UniProtKB-ARBA"/>
</dbReference>
<feature type="transmembrane region" description="Helical" evidence="1">
    <location>
        <begin position="77"/>
        <end position="96"/>
    </location>
</feature>
<comment type="caution">
    <text evidence="3">The sequence shown here is derived from an EMBL/GenBank/DDBJ whole genome shotgun (WGS) entry which is preliminary data.</text>
</comment>
<evidence type="ECO:0000313" key="4">
    <source>
        <dbReference type="Proteomes" id="UP000241960"/>
    </source>
</evidence>